<dbReference type="AlphaFoldDB" id="A0A150X2B6"/>
<gene>
    <name evidence="2" type="ORF">AWN68_09155</name>
</gene>
<feature type="transmembrane region" description="Helical" evidence="1">
    <location>
        <begin position="116"/>
        <end position="140"/>
    </location>
</feature>
<feature type="transmembrane region" description="Helical" evidence="1">
    <location>
        <begin position="83"/>
        <end position="104"/>
    </location>
</feature>
<proteinExistence type="predicted"/>
<comment type="caution">
    <text evidence="2">The sequence shown here is derived from an EMBL/GenBank/DDBJ whole genome shotgun (WGS) entry which is preliminary data.</text>
</comment>
<evidence type="ECO:0000256" key="1">
    <source>
        <dbReference type="SAM" id="Phobius"/>
    </source>
</evidence>
<protein>
    <submittedName>
        <fullName evidence="2">Uncharacterized protein</fullName>
    </submittedName>
</protein>
<accession>A0A150X2B6</accession>
<evidence type="ECO:0000313" key="2">
    <source>
        <dbReference type="EMBL" id="KYG72858.1"/>
    </source>
</evidence>
<evidence type="ECO:0000313" key="3">
    <source>
        <dbReference type="Proteomes" id="UP000075615"/>
    </source>
</evidence>
<keyword evidence="1" id="KW-0812">Transmembrane</keyword>
<dbReference type="EMBL" id="LRDB01000050">
    <property type="protein sequence ID" value="KYG72858.1"/>
    <property type="molecule type" value="Genomic_DNA"/>
</dbReference>
<sequence>MRELKFLNKKFTSQLSTDEIKQVVGELEEREILEKSTTEDGFRIVTKANNHFGYGLTFMARLEERNDGRTDVTIKTETRHDFFWLNLIFGGLTLSILLFENIRINGEIQSLSNRLFYALTAGIITILLNAYMIFLPARFLNKKVIARIK</sequence>
<name>A0A150X2B6_9BACT</name>
<keyword evidence="1" id="KW-0472">Membrane</keyword>
<keyword evidence="1" id="KW-1133">Transmembrane helix</keyword>
<dbReference type="Proteomes" id="UP000075615">
    <property type="component" value="Unassembled WGS sequence"/>
</dbReference>
<dbReference type="RefSeq" id="WP_068417504.1">
    <property type="nucleotide sequence ID" value="NZ_LRDB01000050.1"/>
</dbReference>
<organism evidence="2 3">
    <name type="scientific">Roseivirga echinicomitans</name>
    <dbReference type="NCBI Taxonomy" id="296218"/>
    <lineage>
        <taxon>Bacteria</taxon>
        <taxon>Pseudomonadati</taxon>
        <taxon>Bacteroidota</taxon>
        <taxon>Cytophagia</taxon>
        <taxon>Cytophagales</taxon>
        <taxon>Roseivirgaceae</taxon>
        <taxon>Roseivirga</taxon>
    </lineage>
</organism>
<keyword evidence="3" id="KW-1185">Reference proteome</keyword>
<reference evidence="2 3" key="1">
    <citation type="submission" date="2016-01" db="EMBL/GenBank/DDBJ databases">
        <title>Genome sequencing of Roseivirga echinicomitans KMM 6058.</title>
        <authorList>
            <person name="Selvaratnam C."/>
            <person name="Thevarajoo S."/>
            <person name="Goh K.M."/>
            <person name="Ee R."/>
            <person name="Chan K.-G."/>
            <person name="Chong C.S."/>
        </authorList>
    </citation>
    <scope>NUCLEOTIDE SEQUENCE [LARGE SCALE GENOMIC DNA]</scope>
    <source>
        <strain evidence="2 3">KMM 6058</strain>
    </source>
</reference>